<dbReference type="RefSeq" id="XP_042938565.1">
    <property type="nucleotide sequence ID" value="XM_043082631.1"/>
</dbReference>
<dbReference type="GeneID" id="6095223"/>
<evidence type="ECO:0000313" key="2">
    <source>
        <dbReference type="EMBL" id="VIO99622.1"/>
    </source>
</evidence>
<organism evidence="3 4">
    <name type="scientific">Brugia malayi</name>
    <name type="common">Filarial nematode worm</name>
    <dbReference type="NCBI Taxonomy" id="6279"/>
    <lineage>
        <taxon>Eukaryota</taxon>
        <taxon>Metazoa</taxon>
        <taxon>Ecdysozoa</taxon>
        <taxon>Nematoda</taxon>
        <taxon>Chromadorea</taxon>
        <taxon>Rhabditida</taxon>
        <taxon>Spirurina</taxon>
        <taxon>Spiruromorpha</taxon>
        <taxon>Filarioidea</taxon>
        <taxon>Onchocercidae</taxon>
        <taxon>Brugia</taxon>
    </lineage>
</organism>
<reference evidence="1" key="2">
    <citation type="submission" date="2012-12" db="EMBL/GenBank/DDBJ databases">
        <authorList>
            <person name="Gao Y.W."/>
            <person name="Fan S.T."/>
            <person name="Sun H.T."/>
            <person name="Wang Z."/>
            <person name="Gao X.L."/>
            <person name="Li Y.G."/>
            <person name="Wang T.C."/>
            <person name="Zhang K."/>
            <person name="Xu W.W."/>
            <person name="Yu Z.J."/>
            <person name="Xia X.Z."/>
        </authorList>
    </citation>
    <scope>NUCLEOTIDE SEQUENCE</scope>
    <source>
        <strain evidence="1">FR3</strain>
    </source>
</reference>
<protein>
    <submittedName>
        <fullName evidence="1 4">Bm95</fullName>
    </submittedName>
</protein>
<dbReference type="KEGG" id="bmy:BM_BM95"/>
<dbReference type="EMBL" id="LN855534">
    <property type="protein sequence ID" value="CDP91168.1"/>
    <property type="molecule type" value="Genomic_DNA"/>
</dbReference>
<sequence>MKDRFNRVRRKNNSIFILCRGALQSVNFLLLCAEVEKLLIPVTLNITLTLIV</sequence>
<dbReference type="WBParaSite" id="Bm95.1">
    <property type="protein sequence ID" value="Bm95.1"/>
    <property type="gene ID" value="WBGene00220356"/>
</dbReference>
<reference evidence="4" key="4">
    <citation type="submission" date="2019-12" db="UniProtKB">
        <authorList>
            <consortium name="WormBaseParasite"/>
        </authorList>
    </citation>
    <scope>IDENTIFICATION</scope>
</reference>
<dbReference type="Proteomes" id="UP000006672">
    <property type="component" value="Unassembled WGS sequence"/>
</dbReference>
<proteinExistence type="predicted"/>
<reference evidence="1 3" key="1">
    <citation type="journal article" date="2007" name="Science">
        <title>Draft genome of the filarial nematode parasite Brugia malayi.</title>
        <authorList>
            <person name="Ghedin E."/>
            <person name="Wang S."/>
            <person name="Spiro D."/>
            <person name="Caler E."/>
            <person name="Zhao Q."/>
            <person name="Crabtree J."/>
            <person name="Allen J.E."/>
            <person name="Delcher A.L."/>
            <person name="Guiliano D.B."/>
            <person name="Miranda-Saavedra D."/>
            <person name="Angiuoli S.V."/>
            <person name="Creasy T."/>
            <person name="Amedeo P."/>
            <person name="Haas B."/>
            <person name="El-Sayed N.M."/>
            <person name="Wortman J.R."/>
            <person name="Feldblyum T."/>
            <person name="Tallon L."/>
            <person name="Schatz M."/>
            <person name="Shumway M."/>
            <person name="Koo H."/>
            <person name="Salzberg S.L."/>
            <person name="Schobel S."/>
            <person name="Pertea M."/>
            <person name="Pop M."/>
            <person name="White O."/>
            <person name="Barton G.J."/>
            <person name="Carlow C.K."/>
            <person name="Crawford M.J."/>
            <person name="Daub J."/>
            <person name="Dimmic M.W."/>
            <person name="Estes C.F."/>
            <person name="Foster J.M."/>
            <person name="Ganatra M."/>
            <person name="Gregory W.F."/>
            <person name="Johnson N.M."/>
            <person name="Jin J."/>
            <person name="Komuniecki R."/>
            <person name="Korf I."/>
            <person name="Kumar S."/>
            <person name="Laney S."/>
            <person name="Li B.W."/>
            <person name="Li W."/>
            <person name="Lindblom T.H."/>
            <person name="Lustigman S."/>
            <person name="Ma D."/>
            <person name="Maina C.V."/>
            <person name="Martin D.M."/>
            <person name="McCarter J.P."/>
            <person name="McReynolds L."/>
            <person name="Mitreva M."/>
            <person name="Nutman T.B."/>
            <person name="Parkinson J."/>
            <person name="Peregrin-Alvarez J.M."/>
            <person name="Poole C."/>
            <person name="Ren Q."/>
            <person name="Saunders L."/>
            <person name="Sluder A.E."/>
            <person name="Smith K."/>
            <person name="Stanke M."/>
            <person name="Unnasch T.R."/>
            <person name="Ware J."/>
            <person name="Wei A.D."/>
            <person name="Weil G."/>
            <person name="Williams D.J."/>
            <person name="Zhang Y."/>
            <person name="Williams S.A."/>
            <person name="Fraser-Liggett C."/>
            <person name="Slatko B."/>
            <person name="Blaxter M.L."/>
            <person name="Scott A.L."/>
        </authorList>
    </citation>
    <scope>NUCLEOTIDE SEQUENCE</scope>
    <source>
        <strain evidence="1 3">FR3</strain>
    </source>
</reference>
<reference evidence="2" key="3">
    <citation type="submission" date="2019-04" db="EMBL/GenBank/DDBJ databases">
        <authorList>
            <person name="Howe K."/>
            <person name="Paulini M."/>
            <person name="Williams G."/>
        </authorList>
    </citation>
    <scope>NUCLEOTIDE SEQUENCE [LARGE SCALE GENOMIC DNA]</scope>
    <source>
        <strain evidence="2">FR3</strain>
    </source>
</reference>
<name>A0A0K0JZI0_BRUMA</name>
<accession>A0A0K0JZI0</accession>
<dbReference type="EMBL" id="CAAKNF010000001">
    <property type="protein sequence ID" value="VIO99622.1"/>
    <property type="molecule type" value="Genomic_DNA"/>
</dbReference>
<gene>
    <name evidence="1 4 5" type="ORF">Bm95</name>
    <name evidence="2" type="ORF">BM_BM95</name>
    <name evidence="1" type="ORF">BM_Bm95</name>
</gene>
<evidence type="ECO:0000313" key="4">
    <source>
        <dbReference type="WBParaSite" id="Bm95.1"/>
    </source>
</evidence>
<accession>A0A4E9FR54</accession>
<evidence type="ECO:0000313" key="1">
    <source>
        <dbReference type="EMBL" id="CDP91168.1"/>
    </source>
</evidence>
<dbReference type="AlphaFoldDB" id="A0A0K0JZI0"/>
<dbReference type="WormBase" id="Bm95">
    <property type="protein sequence ID" value="BM24200"/>
    <property type="gene ID" value="WBGene00220356"/>
</dbReference>
<keyword evidence="3" id="KW-1185">Reference proteome</keyword>
<evidence type="ECO:0000313" key="3">
    <source>
        <dbReference type="Proteomes" id="UP000006672"/>
    </source>
</evidence>
<evidence type="ECO:0000313" key="5">
    <source>
        <dbReference type="WormBase" id="Bm95"/>
    </source>
</evidence>
<dbReference type="CTD" id="6095223"/>